<evidence type="ECO:0000256" key="6">
    <source>
        <dbReference type="ARBA" id="ARBA00022989"/>
    </source>
</evidence>
<sequence>MPLVATEFTPWSALAGGVLIGLSSVMLMLFFGRIAGIIGVVARAVSAVAVPAIDRNWRIAFIVGLFAAPLTVMAITGSPVEQTVSDNLPLMAFAGLLVGFGTALGFGCTSGHGVCGLARLSRRSMVSVAVFMGAAIATVYILRHATGVL</sequence>
<reference evidence="10" key="1">
    <citation type="submission" date="2023-07" db="EMBL/GenBank/DDBJ databases">
        <title>Genomic Encyclopedia of Type Strains, Phase IV (KMG-IV): sequencing the most valuable type-strain genomes for metagenomic binning, comparative biology and taxonomic classification.</title>
        <authorList>
            <person name="Goeker M."/>
        </authorList>
    </citation>
    <scope>NUCLEOTIDE SEQUENCE</scope>
    <source>
        <strain evidence="10">DSM 21202</strain>
    </source>
</reference>
<dbReference type="GO" id="GO:0005886">
    <property type="term" value="C:plasma membrane"/>
    <property type="evidence" value="ECO:0007669"/>
    <property type="project" value="UniProtKB-SubCell"/>
</dbReference>
<dbReference type="PANTHER" id="PTHR30574">
    <property type="entry name" value="INNER MEMBRANE PROTEIN YEDE"/>
    <property type="match status" value="1"/>
</dbReference>
<proteinExistence type="inferred from homology"/>
<keyword evidence="2" id="KW-0813">Transport</keyword>
<evidence type="ECO:0000256" key="5">
    <source>
        <dbReference type="ARBA" id="ARBA00022692"/>
    </source>
</evidence>
<feature type="transmembrane region" description="Helical" evidence="9">
    <location>
        <begin position="57"/>
        <end position="76"/>
    </location>
</feature>
<dbReference type="AlphaFoldDB" id="A0AAE3VM34"/>
<evidence type="ECO:0000313" key="10">
    <source>
        <dbReference type="EMBL" id="MDQ0314448.1"/>
    </source>
</evidence>
<gene>
    <name evidence="10" type="ORF">J2S73_000885</name>
</gene>
<evidence type="ECO:0000313" key="11">
    <source>
        <dbReference type="Proteomes" id="UP001229244"/>
    </source>
</evidence>
<comment type="caution">
    <text evidence="10">The sequence shown here is derived from an EMBL/GenBank/DDBJ whole genome shotgun (WGS) entry which is preliminary data.</text>
</comment>
<dbReference type="EMBL" id="JAUSUL010000001">
    <property type="protein sequence ID" value="MDQ0314448.1"/>
    <property type="molecule type" value="Genomic_DNA"/>
</dbReference>
<keyword evidence="11" id="KW-1185">Reference proteome</keyword>
<dbReference type="InterPro" id="IPR007272">
    <property type="entry name" value="Sulf_transp_TsuA/YedE"/>
</dbReference>
<evidence type="ECO:0000256" key="1">
    <source>
        <dbReference type="ARBA" id="ARBA00004429"/>
    </source>
</evidence>
<dbReference type="Pfam" id="PF04143">
    <property type="entry name" value="Sulf_transp"/>
    <property type="match status" value="1"/>
</dbReference>
<feature type="transmembrane region" description="Helical" evidence="9">
    <location>
        <begin position="20"/>
        <end position="45"/>
    </location>
</feature>
<evidence type="ECO:0000256" key="9">
    <source>
        <dbReference type="SAM" id="Phobius"/>
    </source>
</evidence>
<evidence type="ECO:0000256" key="2">
    <source>
        <dbReference type="ARBA" id="ARBA00022448"/>
    </source>
</evidence>
<keyword evidence="5 9" id="KW-0812">Transmembrane</keyword>
<protein>
    <submittedName>
        <fullName evidence="10">Membrane protein YedE/YeeE</fullName>
    </submittedName>
</protein>
<evidence type="ECO:0000256" key="7">
    <source>
        <dbReference type="ARBA" id="ARBA00023136"/>
    </source>
</evidence>
<comment type="subcellular location">
    <subcellularLocation>
        <location evidence="1">Cell inner membrane</location>
        <topology evidence="1">Multi-pass membrane protein</topology>
    </subcellularLocation>
</comment>
<dbReference type="Proteomes" id="UP001229244">
    <property type="component" value="Unassembled WGS sequence"/>
</dbReference>
<feature type="transmembrane region" description="Helical" evidence="9">
    <location>
        <begin position="124"/>
        <end position="142"/>
    </location>
</feature>
<keyword evidence="6 9" id="KW-1133">Transmembrane helix</keyword>
<keyword evidence="4" id="KW-0997">Cell inner membrane</keyword>
<name>A0AAE3VM34_9HYPH</name>
<keyword evidence="7 9" id="KW-0472">Membrane</keyword>
<dbReference type="PANTHER" id="PTHR30574:SF1">
    <property type="entry name" value="SULPHUR TRANSPORT DOMAIN-CONTAINING PROTEIN"/>
    <property type="match status" value="1"/>
</dbReference>
<evidence type="ECO:0000256" key="3">
    <source>
        <dbReference type="ARBA" id="ARBA00022475"/>
    </source>
</evidence>
<dbReference type="RefSeq" id="WP_370874385.1">
    <property type="nucleotide sequence ID" value="NZ_JAUSUL010000001.1"/>
</dbReference>
<evidence type="ECO:0000256" key="8">
    <source>
        <dbReference type="ARBA" id="ARBA00035655"/>
    </source>
</evidence>
<keyword evidence="3" id="KW-1003">Cell membrane</keyword>
<evidence type="ECO:0000256" key="4">
    <source>
        <dbReference type="ARBA" id="ARBA00022519"/>
    </source>
</evidence>
<organism evidence="10 11">
    <name type="scientific">Amorphus orientalis</name>
    <dbReference type="NCBI Taxonomy" id="649198"/>
    <lineage>
        <taxon>Bacteria</taxon>
        <taxon>Pseudomonadati</taxon>
        <taxon>Pseudomonadota</taxon>
        <taxon>Alphaproteobacteria</taxon>
        <taxon>Hyphomicrobiales</taxon>
        <taxon>Amorphaceae</taxon>
        <taxon>Amorphus</taxon>
    </lineage>
</organism>
<accession>A0AAE3VM34</accession>
<feature type="transmembrane region" description="Helical" evidence="9">
    <location>
        <begin position="88"/>
        <end position="112"/>
    </location>
</feature>
<comment type="similarity">
    <text evidence="8">Belongs to the TsuA/YedE (TC 9.B.102) family.</text>
</comment>